<feature type="domain" description="Response regulatory" evidence="3">
    <location>
        <begin position="6"/>
        <end position="124"/>
    </location>
</feature>
<evidence type="ECO:0000259" key="3">
    <source>
        <dbReference type="PROSITE" id="PS50110"/>
    </source>
</evidence>
<dbReference type="Pfam" id="PF00211">
    <property type="entry name" value="Guanylate_cyc"/>
    <property type="match status" value="1"/>
</dbReference>
<dbReference type="SUPFAM" id="SSF52172">
    <property type="entry name" value="CheY-like"/>
    <property type="match status" value="1"/>
</dbReference>
<keyword evidence="2" id="KW-0597">Phosphoprotein</keyword>
<dbReference type="Gene3D" id="6.10.340.10">
    <property type="match status" value="1"/>
</dbReference>
<dbReference type="CDD" id="cd07302">
    <property type="entry name" value="CHD"/>
    <property type="match status" value="1"/>
</dbReference>
<proteinExistence type="inferred from homology"/>
<evidence type="ECO:0000313" key="6">
    <source>
        <dbReference type="Proteomes" id="UP000238634"/>
    </source>
</evidence>
<dbReference type="PROSITE" id="PS50110">
    <property type="entry name" value="RESPONSE_REGULATORY"/>
    <property type="match status" value="1"/>
</dbReference>
<comment type="similarity">
    <text evidence="1">Belongs to the adenylyl cyclase class-3 family.</text>
</comment>
<dbReference type="Gene3D" id="3.40.50.2300">
    <property type="match status" value="1"/>
</dbReference>
<evidence type="ECO:0000313" key="5">
    <source>
        <dbReference type="EMBL" id="PSB20397.1"/>
    </source>
</evidence>
<keyword evidence="6" id="KW-1185">Reference proteome</keyword>
<evidence type="ECO:0000256" key="1">
    <source>
        <dbReference type="ARBA" id="ARBA00005381"/>
    </source>
</evidence>
<dbReference type="OrthoDB" id="337251at2"/>
<dbReference type="SMART" id="SM00448">
    <property type="entry name" value="REC"/>
    <property type="match status" value="1"/>
</dbReference>
<dbReference type="RefSeq" id="WP_073070360.1">
    <property type="nucleotide sequence ID" value="NZ_MPPI01000006.1"/>
</dbReference>
<dbReference type="Pfam" id="PF00072">
    <property type="entry name" value="Response_reg"/>
    <property type="match status" value="1"/>
</dbReference>
<evidence type="ECO:0000256" key="2">
    <source>
        <dbReference type="PROSITE-ProRule" id="PRU00169"/>
    </source>
</evidence>
<dbReference type="GO" id="GO:0006171">
    <property type="term" value="P:cAMP biosynthetic process"/>
    <property type="evidence" value="ECO:0007669"/>
    <property type="project" value="TreeGrafter"/>
</dbReference>
<reference evidence="5 6" key="2">
    <citation type="submission" date="2018-03" db="EMBL/GenBank/DDBJ databases">
        <title>The ancient ancestry and fast evolution of plastids.</title>
        <authorList>
            <person name="Moore K.R."/>
            <person name="Magnabosco C."/>
            <person name="Momper L."/>
            <person name="Gold D.A."/>
            <person name="Bosak T."/>
            <person name="Fournier G.P."/>
        </authorList>
    </citation>
    <scope>NUCLEOTIDE SEQUENCE [LARGE SCALE GENOMIC DNA]</scope>
    <source>
        <strain evidence="5 6">ULC007</strain>
    </source>
</reference>
<dbReference type="SUPFAM" id="SSF55073">
    <property type="entry name" value="Nucleotide cyclase"/>
    <property type="match status" value="1"/>
</dbReference>
<dbReference type="Proteomes" id="UP000238634">
    <property type="component" value="Unassembled WGS sequence"/>
</dbReference>
<gene>
    <name evidence="5" type="ORF">C7B65_08135</name>
</gene>
<dbReference type="STRING" id="1920490.GCA_001895925_04204"/>
<comment type="caution">
    <text evidence="5">The sequence shown here is derived from an EMBL/GenBank/DDBJ whole genome shotgun (WGS) entry which is preliminary data.</text>
</comment>
<dbReference type="GO" id="GO:0000160">
    <property type="term" value="P:phosphorelay signal transduction system"/>
    <property type="evidence" value="ECO:0007669"/>
    <property type="project" value="InterPro"/>
</dbReference>
<sequence length="496" mass="56521">MDDSITVLLIDDQSMIAEAVRRMLETEPDITFHYCSDPTQALKIARECQPTVILQDLVMPQMDGLLLVRFLRSHDAPTYQIPLIVLSSKEEPVIKAQAFELGANDYLVKLPDRVELLARIRYHSRAYTNLLKRQEAEAMLRDENQRQALYIQQVDKLTHAAVTVEQDTFESESLSDVVDRSDELGQLARVFTQMVKTVKNREQELQRLNDSFARFFPGEYLKFLRKDSVTEVQLGDYVSKVMAVMFSDIRSFTTMSETMTPRENFDFVNAYLKRVSPEIRNHYGIIVKFLGDGMMAVFPDGADDAVAAGVAKQKRVQEYNQQRQARGNLPVQVGIGIHVGQMMLGMVGEANRIQGDAFSDNVNLTSRLEGLTKFYGVAMIISGQTLEHLSNPDRYQIRFLDRAIVKGRNEAISVYEVLDAEVEEVRSLKLQTQPDFDRGVNCYRDRAIGDAKLCFEQVLAVHPADKTAKLYLERVESLLEQGIPDDWNEAWVFIDK</sequence>
<dbReference type="AlphaFoldDB" id="A0A2T1DIT6"/>
<dbReference type="InterPro" id="IPR001789">
    <property type="entry name" value="Sig_transdc_resp-reg_receiver"/>
</dbReference>
<evidence type="ECO:0000259" key="4">
    <source>
        <dbReference type="PROSITE" id="PS50125"/>
    </source>
</evidence>
<accession>A0A2T1DIT6</accession>
<dbReference type="PANTHER" id="PTHR43081:SF1">
    <property type="entry name" value="ADENYLATE CYCLASE, TERMINAL-DIFFERENTIATION SPECIFIC"/>
    <property type="match status" value="1"/>
</dbReference>
<organism evidence="5 6">
    <name type="scientific">Phormidesmis priestleyi ULC007</name>
    <dbReference type="NCBI Taxonomy" id="1920490"/>
    <lineage>
        <taxon>Bacteria</taxon>
        <taxon>Bacillati</taxon>
        <taxon>Cyanobacteriota</taxon>
        <taxon>Cyanophyceae</taxon>
        <taxon>Leptolyngbyales</taxon>
        <taxon>Leptolyngbyaceae</taxon>
        <taxon>Phormidesmis</taxon>
    </lineage>
</organism>
<protein>
    <submittedName>
        <fullName evidence="5">Adenylate/guanylate cyclase domain-containing response regulator</fullName>
    </submittedName>
</protein>
<dbReference type="SMART" id="SM00044">
    <property type="entry name" value="CYCc"/>
    <property type="match status" value="1"/>
</dbReference>
<dbReference type="GO" id="GO:0004016">
    <property type="term" value="F:adenylate cyclase activity"/>
    <property type="evidence" value="ECO:0007669"/>
    <property type="project" value="UniProtKB-ARBA"/>
</dbReference>
<name>A0A2T1DIT6_9CYAN</name>
<feature type="domain" description="Guanylate cyclase" evidence="4">
    <location>
        <begin position="243"/>
        <end position="369"/>
    </location>
</feature>
<dbReference type="InterPro" id="IPR001054">
    <property type="entry name" value="A/G_cyclase"/>
</dbReference>
<dbReference type="PROSITE" id="PS50125">
    <property type="entry name" value="GUANYLATE_CYCLASE_2"/>
    <property type="match status" value="1"/>
</dbReference>
<dbReference type="EMBL" id="PVWG01000006">
    <property type="protein sequence ID" value="PSB20397.1"/>
    <property type="molecule type" value="Genomic_DNA"/>
</dbReference>
<dbReference type="Gene3D" id="3.30.70.1230">
    <property type="entry name" value="Nucleotide cyclase"/>
    <property type="match status" value="1"/>
</dbReference>
<dbReference type="InterPro" id="IPR011006">
    <property type="entry name" value="CheY-like_superfamily"/>
</dbReference>
<dbReference type="PANTHER" id="PTHR43081">
    <property type="entry name" value="ADENYLATE CYCLASE, TERMINAL-DIFFERENTIATION SPECIFIC-RELATED"/>
    <property type="match status" value="1"/>
</dbReference>
<dbReference type="InterPro" id="IPR050697">
    <property type="entry name" value="Adenylyl/Guanylyl_Cyclase_3/4"/>
</dbReference>
<dbReference type="InterPro" id="IPR029787">
    <property type="entry name" value="Nucleotide_cyclase"/>
</dbReference>
<feature type="modified residue" description="4-aspartylphosphate" evidence="2">
    <location>
        <position position="56"/>
    </location>
</feature>
<reference evidence="5 6" key="1">
    <citation type="submission" date="2018-02" db="EMBL/GenBank/DDBJ databases">
        <authorList>
            <person name="Cohen D.B."/>
            <person name="Kent A.D."/>
        </authorList>
    </citation>
    <scope>NUCLEOTIDE SEQUENCE [LARGE SCALE GENOMIC DNA]</scope>
    <source>
        <strain evidence="5 6">ULC007</strain>
    </source>
</reference>